<dbReference type="AlphaFoldDB" id="A0A3Q0TC07"/>
<evidence type="ECO:0000256" key="2">
    <source>
        <dbReference type="SAM" id="Coils"/>
    </source>
</evidence>
<evidence type="ECO:0000256" key="3">
    <source>
        <dbReference type="SAM" id="MobiDB-lite"/>
    </source>
</evidence>
<feature type="region of interest" description="Disordered" evidence="3">
    <location>
        <begin position="89"/>
        <end position="171"/>
    </location>
</feature>
<feature type="compositionally biased region" description="Basic and acidic residues" evidence="3">
    <location>
        <begin position="132"/>
        <end position="156"/>
    </location>
</feature>
<accession>A0A3Q0TC07</accession>
<dbReference type="OMA" id="TMMESTQ"/>
<dbReference type="PROSITE" id="PS50238">
    <property type="entry name" value="RHOGAP"/>
    <property type="match status" value="1"/>
</dbReference>
<dbReference type="GO" id="GO:0007165">
    <property type="term" value="P:signal transduction"/>
    <property type="evidence" value="ECO:0007669"/>
    <property type="project" value="InterPro"/>
</dbReference>
<dbReference type="GO" id="GO:0005925">
    <property type="term" value="C:focal adhesion"/>
    <property type="evidence" value="ECO:0007669"/>
    <property type="project" value="TreeGrafter"/>
</dbReference>
<reference evidence="5" key="1">
    <citation type="submission" date="2025-08" db="UniProtKB">
        <authorList>
            <consortium name="Ensembl"/>
        </authorList>
    </citation>
    <scope>IDENTIFICATION</scope>
</reference>
<evidence type="ECO:0000256" key="1">
    <source>
        <dbReference type="ARBA" id="ARBA00022468"/>
    </source>
</evidence>
<dbReference type="STRING" id="61819.ENSACIP00000029616"/>
<keyword evidence="1" id="KW-0343">GTPase activation</keyword>
<dbReference type="InterPro" id="IPR051025">
    <property type="entry name" value="RhoGAP"/>
</dbReference>
<dbReference type="GO" id="GO:0005096">
    <property type="term" value="F:GTPase activator activity"/>
    <property type="evidence" value="ECO:0007669"/>
    <property type="project" value="UniProtKB-KW"/>
</dbReference>
<feature type="coiled-coil region" evidence="2">
    <location>
        <begin position="233"/>
        <end position="295"/>
    </location>
</feature>
<proteinExistence type="predicted"/>
<dbReference type="SUPFAM" id="SSF48350">
    <property type="entry name" value="GTPase activation domain, GAP"/>
    <property type="match status" value="1"/>
</dbReference>
<dbReference type="Proteomes" id="UP000261340">
    <property type="component" value="Unplaced"/>
</dbReference>
<dbReference type="Gene3D" id="1.10.555.10">
    <property type="entry name" value="Rho GTPase activation protein"/>
    <property type="match status" value="1"/>
</dbReference>
<name>A0A3Q0TC07_AMPCI</name>
<sequence>SLFRFLDEVQSHSSENKMSVQNLATVFGPNILRPRVEDPVTMMESTQVQHLMTVLISEHSRLYQREEPETEIKVPIKQQESQRCKVEWLSQEDPAHPPSSGTSTKMPKEKKQSSTSSTDIKPTAASPVTQEKGGEDQIEGKSKSKTEEDNKTEGKVGSEVAVSPSKQAKALPSWRCTFKGSAASGVQRGKIGGSAGDVSVAGGSNWLMNGLSSLRAHRRTTSSGERLKDSLKDSTLEESCSNYQSQINRLEEDLDQEKKKFHMLEIRLRNSERAHQDAENRNILLQEEMEEFFKTLGDLTTGATR</sequence>
<dbReference type="PANTHER" id="PTHR15228:SF22">
    <property type="entry name" value="RHO GTPASE-ACTIVATING PROTEIN 22"/>
    <property type="match status" value="1"/>
</dbReference>
<dbReference type="GeneTree" id="ENSGT00950000183015"/>
<evidence type="ECO:0000313" key="5">
    <source>
        <dbReference type="Ensembl" id="ENSACIP00000029616.1"/>
    </source>
</evidence>
<dbReference type="InterPro" id="IPR000198">
    <property type="entry name" value="RhoGAP_dom"/>
</dbReference>
<organism evidence="5 6">
    <name type="scientific">Amphilophus citrinellus</name>
    <name type="common">Midas cichlid</name>
    <name type="synonym">Cichlasoma citrinellum</name>
    <dbReference type="NCBI Taxonomy" id="61819"/>
    <lineage>
        <taxon>Eukaryota</taxon>
        <taxon>Metazoa</taxon>
        <taxon>Chordata</taxon>
        <taxon>Craniata</taxon>
        <taxon>Vertebrata</taxon>
        <taxon>Euteleostomi</taxon>
        <taxon>Actinopterygii</taxon>
        <taxon>Neopterygii</taxon>
        <taxon>Teleostei</taxon>
        <taxon>Neoteleostei</taxon>
        <taxon>Acanthomorphata</taxon>
        <taxon>Ovalentaria</taxon>
        <taxon>Cichlomorphae</taxon>
        <taxon>Cichliformes</taxon>
        <taxon>Cichlidae</taxon>
        <taxon>New World cichlids</taxon>
        <taxon>Cichlasomatinae</taxon>
        <taxon>Heroini</taxon>
        <taxon>Amphilophus</taxon>
    </lineage>
</organism>
<reference evidence="5" key="2">
    <citation type="submission" date="2025-09" db="UniProtKB">
        <authorList>
            <consortium name="Ensembl"/>
        </authorList>
    </citation>
    <scope>IDENTIFICATION</scope>
</reference>
<dbReference type="GO" id="GO:0051056">
    <property type="term" value="P:regulation of small GTPase mediated signal transduction"/>
    <property type="evidence" value="ECO:0007669"/>
    <property type="project" value="UniProtKB-ARBA"/>
</dbReference>
<dbReference type="PANTHER" id="PTHR15228">
    <property type="entry name" value="SPERMATHECAL PHYSIOLOGY VARIANT"/>
    <property type="match status" value="1"/>
</dbReference>
<dbReference type="Ensembl" id="ENSACIT00000030396.1">
    <property type="protein sequence ID" value="ENSACIP00000029616.1"/>
    <property type="gene ID" value="ENSACIG00000022928.1"/>
</dbReference>
<dbReference type="InterPro" id="IPR008936">
    <property type="entry name" value="Rho_GTPase_activation_prot"/>
</dbReference>
<keyword evidence="6" id="KW-1185">Reference proteome</keyword>
<evidence type="ECO:0000313" key="6">
    <source>
        <dbReference type="Proteomes" id="UP000261340"/>
    </source>
</evidence>
<feature type="domain" description="Rho-GAP" evidence="4">
    <location>
        <begin position="1"/>
        <end position="63"/>
    </location>
</feature>
<dbReference type="Pfam" id="PF00620">
    <property type="entry name" value="RhoGAP"/>
    <property type="match status" value="1"/>
</dbReference>
<keyword evidence="2" id="KW-0175">Coiled coil</keyword>
<protein>
    <submittedName>
        <fullName evidence="5">Rho GTPase activating protein 22</fullName>
    </submittedName>
</protein>
<evidence type="ECO:0000259" key="4">
    <source>
        <dbReference type="PROSITE" id="PS50238"/>
    </source>
</evidence>